<evidence type="ECO:0000259" key="1">
    <source>
        <dbReference type="Pfam" id="PF14772"/>
    </source>
</evidence>
<accession>A0A8C2PTP4</accession>
<evidence type="ECO:0000313" key="2">
    <source>
        <dbReference type="Ensembl" id="ENSCCRP00020082795.1"/>
    </source>
</evidence>
<evidence type="ECO:0000313" key="3">
    <source>
        <dbReference type="Proteomes" id="UP000694701"/>
    </source>
</evidence>
<protein>
    <recommendedName>
        <fullName evidence="1">Dynein regulatory complex protein 1/2 N-terminal domain-containing protein</fullName>
    </recommendedName>
</protein>
<dbReference type="Proteomes" id="UP000694701">
    <property type="component" value="Unplaced"/>
</dbReference>
<dbReference type="Pfam" id="PF14772">
    <property type="entry name" value="NYD-SP28"/>
    <property type="match status" value="1"/>
</dbReference>
<dbReference type="AlphaFoldDB" id="A0A8C2PTP4"/>
<organism evidence="2 3">
    <name type="scientific">Cyprinus carpio</name>
    <name type="common">Common carp</name>
    <dbReference type="NCBI Taxonomy" id="7962"/>
    <lineage>
        <taxon>Eukaryota</taxon>
        <taxon>Metazoa</taxon>
        <taxon>Chordata</taxon>
        <taxon>Craniata</taxon>
        <taxon>Vertebrata</taxon>
        <taxon>Euteleostomi</taxon>
        <taxon>Actinopterygii</taxon>
        <taxon>Neopterygii</taxon>
        <taxon>Teleostei</taxon>
        <taxon>Ostariophysi</taxon>
        <taxon>Cypriniformes</taxon>
        <taxon>Cyprinidae</taxon>
        <taxon>Cyprininae</taxon>
        <taxon>Cyprinus</taxon>
    </lineage>
</organism>
<proteinExistence type="predicted"/>
<name>A0A8C2PTP4_CYPCA</name>
<dbReference type="Ensembl" id="ENSCCRT00020090621.1">
    <property type="protein sequence ID" value="ENSCCRP00020082795.1"/>
    <property type="gene ID" value="ENSCCRG00020038204.1"/>
</dbReference>
<sequence>MPKKAGRKGGGRNARMTEEKRLLYMQQKAQAEEDIAKRKEDMLTHFLNDKLQKEERNTILNLHKLRQQWRAVLTQTKTAELR</sequence>
<dbReference type="InterPro" id="IPR039505">
    <property type="entry name" value="DRC1/2_N"/>
</dbReference>
<feature type="domain" description="Dynein regulatory complex protein 1/2 N-terminal" evidence="1">
    <location>
        <begin position="27"/>
        <end position="82"/>
    </location>
</feature>
<reference evidence="2" key="1">
    <citation type="submission" date="2025-08" db="UniProtKB">
        <authorList>
            <consortium name="Ensembl"/>
        </authorList>
    </citation>
    <scope>IDENTIFICATION</scope>
</reference>